<sequence>MTDFITQIDFNILNAIQSIRNPFLDTIMPLITFLGSGGIVWAVTALIMLCFKKSRKTGIIIIVSLLLGLFLSTMGLKNVIARERPYNTEGALLTVENLLIGAPSGRFSFPSGHAISSFSAATVILLYSKKLAIPAIILAALICFTRLYLYVHFPSDVICGALFGILLAFVSNFLVNKIWEKINERKLSNNSKQND</sequence>
<feature type="transmembrane region" description="Helical" evidence="7">
    <location>
        <begin position="27"/>
        <end position="51"/>
    </location>
</feature>
<dbReference type="PANTHER" id="PTHR14969:SF62">
    <property type="entry name" value="DECAPRENYLPHOSPHORYL-5-PHOSPHORIBOSE PHOSPHATASE RV3807C-RELATED"/>
    <property type="match status" value="1"/>
</dbReference>
<organism evidence="9 10">
    <name type="scientific">Hominilimicola fabiformis</name>
    <dbReference type="NCBI Taxonomy" id="2885356"/>
    <lineage>
        <taxon>Bacteria</taxon>
        <taxon>Bacillati</taxon>
        <taxon>Bacillota</taxon>
        <taxon>Clostridia</taxon>
        <taxon>Eubacteriales</taxon>
        <taxon>Oscillospiraceae</taxon>
        <taxon>Hominilimicola</taxon>
    </lineage>
</organism>
<keyword evidence="10" id="KW-1185">Reference proteome</keyword>
<dbReference type="Pfam" id="PF01569">
    <property type="entry name" value="PAP2"/>
    <property type="match status" value="1"/>
</dbReference>
<dbReference type="Gene3D" id="1.20.144.10">
    <property type="entry name" value="Phosphatidic acid phosphatase type 2/haloperoxidase"/>
    <property type="match status" value="1"/>
</dbReference>
<keyword evidence="3 7" id="KW-0812">Transmembrane</keyword>
<keyword evidence="5 7" id="KW-1133">Transmembrane helix</keyword>
<dbReference type="InterPro" id="IPR000326">
    <property type="entry name" value="PAP2/HPO"/>
</dbReference>
<gene>
    <name evidence="9" type="ORF">LKE05_03990</name>
</gene>
<feature type="domain" description="Phosphatidic acid phosphatase type 2/haloperoxidase" evidence="8">
    <location>
        <begin position="57"/>
        <end position="172"/>
    </location>
</feature>
<evidence type="ECO:0000256" key="6">
    <source>
        <dbReference type="ARBA" id="ARBA00023136"/>
    </source>
</evidence>
<dbReference type="Proteomes" id="UP001198242">
    <property type="component" value="Unassembled WGS sequence"/>
</dbReference>
<dbReference type="AlphaFoldDB" id="A0AAE3DXT7"/>
<evidence type="ECO:0000256" key="7">
    <source>
        <dbReference type="SAM" id="Phobius"/>
    </source>
</evidence>
<dbReference type="RefSeq" id="WP_308455993.1">
    <property type="nucleotide sequence ID" value="NZ_JAJEQM010000003.1"/>
</dbReference>
<evidence type="ECO:0000256" key="1">
    <source>
        <dbReference type="ARBA" id="ARBA00004651"/>
    </source>
</evidence>
<evidence type="ECO:0000256" key="3">
    <source>
        <dbReference type="ARBA" id="ARBA00022692"/>
    </source>
</evidence>
<evidence type="ECO:0000259" key="8">
    <source>
        <dbReference type="SMART" id="SM00014"/>
    </source>
</evidence>
<feature type="transmembrane region" description="Helical" evidence="7">
    <location>
        <begin position="58"/>
        <end position="76"/>
    </location>
</feature>
<evidence type="ECO:0000256" key="2">
    <source>
        <dbReference type="ARBA" id="ARBA00022475"/>
    </source>
</evidence>
<dbReference type="GO" id="GO:0005886">
    <property type="term" value="C:plasma membrane"/>
    <property type="evidence" value="ECO:0007669"/>
    <property type="project" value="UniProtKB-SubCell"/>
</dbReference>
<evidence type="ECO:0000256" key="5">
    <source>
        <dbReference type="ARBA" id="ARBA00022989"/>
    </source>
</evidence>
<protein>
    <submittedName>
        <fullName evidence="9">Phosphatase PAP2 family protein</fullName>
    </submittedName>
</protein>
<evidence type="ECO:0000313" key="10">
    <source>
        <dbReference type="Proteomes" id="UP001198242"/>
    </source>
</evidence>
<dbReference type="PANTHER" id="PTHR14969">
    <property type="entry name" value="SPHINGOSINE-1-PHOSPHATE PHOSPHOHYDROLASE"/>
    <property type="match status" value="1"/>
</dbReference>
<feature type="transmembrane region" description="Helical" evidence="7">
    <location>
        <begin position="131"/>
        <end position="151"/>
    </location>
</feature>
<evidence type="ECO:0000256" key="4">
    <source>
        <dbReference type="ARBA" id="ARBA00022801"/>
    </source>
</evidence>
<comment type="subcellular location">
    <subcellularLocation>
        <location evidence="1">Cell membrane</location>
        <topology evidence="1">Multi-pass membrane protein</topology>
    </subcellularLocation>
</comment>
<dbReference type="EMBL" id="JAJEQM010000003">
    <property type="protein sequence ID" value="MCC2209957.1"/>
    <property type="molecule type" value="Genomic_DNA"/>
</dbReference>
<dbReference type="InterPro" id="IPR036938">
    <property type="entry name" value="PAP2/HPO_sf"/>
</dbReference>
<name>A0AAE3DXT7_9FIRM</name>
<comment type="caution">
    <text evidence="9">The sequence shown here is derived from an EMBL/GenBank/DDBJ whole genome shotgun (WGS) entry which is preliminary data.</text>
</comment>
<keyword evidence="4" id="KW-0378">Hydrolase</keyword>
<evidence type="ECO:0000313" key="9">
    <source>
        <dbReference type="EMBL" id="MCC2209957.1"/>
    </source>
</evidence>
<feature type="transmembrane region" description="Helical" evidence="7">
    <location>
        <begin position="157"/>
        <end position="175"/>
    </location>
</feature>
<keyword evidence="2" id="KW-1003">Cell membrane</keyword>
<proteinExistence type="predicted"/>
<accession>A0AAE3DXT7</accession>
<dbReference type="SMART" id="SM00014">
    <property type="entry name" value="acidPPc"/>
    <property type="match status" value="1"/>
</dbReference>
<dbReference type="SUPFAM" id="SSF48317">
    <property type="entry name" value="Acid phosphatase/Vanadium-dependent haloperoxidase"/>
    <property type="match status" value="1"/>
</dbReference>
<reference evidence="9 10" key="1">
    <citation type="submission" date="2021-10" db="EMBL/GenBank/DDBJ databases">
        <title>Anaerobic single-cell dispensing facilitates the cultivation of human gut bacteria.</title>
        <authorList>
            <person name="Afrizal A."/>
        </authorList>
    </citation>
    <scope>NUCLEOTIDE SEQUENCE [LARGE SCALE GENOMIC DNA]</scope>
    <source>
        <strain evidence="9 10">CLA-AA-H232</strain>
    </source>
</reference>
<dbReference type="GO" id="GO:0016787">
    <property type="term" value="F:hydrolase activity"/>
    <property type="evidence" value="ECO:0007669"/>
    <property type="project" value="UniProtKB-KW"/>
</dbReference>
<keyword evidence="6 7" id="KW-0472">Membrane</keyword>